<evidence type="ECO:0000256" key="1">
    <source>
        <dbReference type="PROSITE-ProRule" id="PRU00047"/>
    </source>
</evidence>
<dbReference type="SMART" id="SM00343">
    <property type="entry name" value="ZnF_C2HC"/>
    <property type="match status" value="2"/>
</dbReference>
<dbReference type="InterPro" id="IPR001878">
    <property type="entry name" value="Znf_CCHC"/>
</dbReference>
<evidence type="ECO:0000313" key="4">
    <source>
        <dbReference type="Proteomes" id="UP001549920"/>
    </source>
</evidence>
<dbReference type="PROSITE" id="PS50158">
    <property type="entry name" value="ZF_CCHC"/>
    <property type="match status" value="2"/>
</dbReference>
<keyword evidence="1" id="KW-0863">Zinc-finger</keyword>
<dbReference type="Gene3D" id="4.10.60.10">
    <property type="entry name" value="Zinc finger, CCHC-type"/>
    <property type="match status" value="1"/>
</dbReference>
<keyword evidence="4" id="KW-1185">Reference proteome</keyword>
<comment type="caution">
    <text evidence="3">The sequence shown here is derived from an EMBL/GenBank/DDBJ whole genome shotgun (WGS) entry which is preliminary data.</text>
</comment>
<feature type="domain" description="CCHC-type" evidence="2">
    <location>
        <begin position="36"/>
        <end position="51"/>
    </location>
</feature>
<sequence>MSKSLVHVAKKLAGNSRLLVGWVSVRVTLLKPKPSRCFRCMGEGHVAHQCRVAEDRTGVCFRCGQEGHIARDCGADKPHCTLCSAAGKSANHMLGARNCPQPKQQAKAGSKLVDDMELDIHVPDTIQEHVVGASCTKK</sequence>
<gene>
    <name evidence="3" type="ORF">ABMA27_000167</name>
</gene>
<dbReference type="EMBL" id="JBEUOH010000001">
    <property type="protein sequence ID" value="KAL0902253.1"/>
    <property type="molecule type" value="Genomic_DNA"/>
</dbReference>
<keyword evidence="1" id="KW-0862">Zinc</keyword>
<dbReference type="Pfam" id="PF00098">
    <property type="entry name" value="zf-CCHC"/>
    <property type="match status" value="1"/>
</dbReference>
<reference evidence="3 4" key="1">
    <citation type="submission" date="2024-06" db="EMBL/GenBank/DDBJ databases">
        <title>A chromosome-level genome assembly of beet webworm, Loxostege sticticalis.</title>
        <authorList>
            <person name="Zhang Y."/>
        </authorList>
    </citation>
    <scope>NUCLEOTIDE SEQUENCE [LARGE SCALE GENOMIC DNA]</scope>
    <source>
        <strain evidence="3">AQ026</strain>
        <tissue evidence="3">Whole body</tissue>
    </source>
</reference>
<organism evidence="3 4">
    <name type="scientific">Loxostege sticticalis</name>
    <name type="common">Beet webworm moth</name>
    <dbReference type="NCBI Taxonomy" id="481309"/>
    <lineage>
        <taxon>Eukaryota</taxon>
        <taxon>Metazoa</taxon>
        <taxon>Ecdysozoa</taxon>
        <taxon>Arthropoda</taxon>
        <taxon>Hexapoda</taxon>
        <taxon>Insecta</taxon>
        <taxon>Pterygota</taxon>
        <taxon>Neoptera</taxon>
        <taxon>Endopterygota</taxon>
        <taxon>Lepidoptera</taxon>
        <taxon>Glossata</taxon>
        <taxon>Ditrysia</taxon>
        <taxon>Pyraloidea</taxon>
        <taxon>Crambidae</taxon>
        <taxon>Pyraustinae</taxon>
        <taxon>Loxostege</taxon>
    </lineage>
</organism>
<evidence type="ECO:0000313" key="3">
    <source>
        <dbReference type="EMBL" id="KAL0902253.1"/>
    </source>
</evidence>
<keyword evidence="1" id="KW-0479">Metal-binding</keyword>
<protein>
    <recommendedName>
        <fullName evidence="2">CCHC-type domain-containing protein</fullName>
    </recommendedName>
</protein>
<feature type="domain" description="CCHC-type" evidence="2">
    <location>
        <begin position="60"/>
        <end position="73"/>
    </location>
</feature>
<name>A0ABR3IMD7_LOXSC</name>
<dbReference type="SUPFAM" id="SSF57756">
    <property type="entry name" value="Retrovirus zinc finger-like domains"/>
    <property type="match status" value="1"/>
</dbReference>
<evidence type="ECO:0000259" key="2">
    <source>
        <dbReference type="PROSITE" id="PS50158"/>
    </source>
</evidence>
<dbReference type="InterPro" id="IPR036875">
    <property type="entry name" value="Znf_CCHC_sf"/>
</dbReference>
<accession>A0ABR3IMD7</accession>
<proteinExistence type="predicted"/>
<dbReference type="Proteomes" id="UP001549920">
    <property type="component" value="Unassembled WGS sequence"/>
</dbReference>